<feature type="domain" description="HTH cro/C1-type" evidence="2">
    <location>
        <begin position="37"/>
        <end position="91"/>
    </location>
</feature>
<dbReference type="InterPro" id="IPR013096">
    <property type="entry name" value="Cupin_2"/>
</dbReference>
<dbReference type="SMART" id="SM00530">
    <property type="entry name" value="HTH_XRE"/>
    <property type="match status" value="1"/>
</dbReference>
<dbReference type="RefSeq" id="WP_085122973.1">
    <property type="nucleotide sequence ID" value="NZ_FWZX01000008.1"/>
</dbReference>
<reference evidence="3 4" key="1">
    <citation type="submission" date="2017-04" db="EMBL/GenBank/DDBJ databases">
        <authorList>
            <person name="Afonso C.L."/>
            <person name="Miller P.J."/>
            <person name="Scott M.A."/>
            <person name="Spackman E."/>
            <person name="Goraichik I."/>
            <person name="Dimitrov K.M."/>
            <person name="Suarez D.L."/>
            <person name="Swayne D.E."/>
        </authorList>
    </citation>
    <scope>NUCLEOTIDE SEQUENCE [LARGE SCALE GENOMIC DNA]</scope>
    <source>
        <strain evidence="3 4">USBA 355</strain>
    </source>
</reference>
<dbReference type="InterPro" id="IPR050807">
    <property type="entry name" value="TransReg_Diox_bact_type"/>
</dbReference>
<proteinExistence type="predicted"/>
<keyword evidence="4" id="KW-1185">Reference proteome</keyword>
<dbReference type="PANTHER" id="PTHR46797">
    <property type="entry name" value="HTH-TYPE TRANSCRIPTIONAL REGULATOR"/>
    <property type="match status" value="1"/>
</dbReference>
<evidence type="ECO:0000313" key="4">
    <source>
        <dbReference type="Proteomes" id="UP000192917"/>
    </source>
</evidence>
<dbReference type="STRING" id="560819.SAMN05428998_10882"/>
<evidence type="ECO:0000313" key="3">
    <source>
        <dbReference type="EMBL" id="SMF24341.1"/>
    </source>
</evidence>
<dbReference type="SUPFAM" id="SSF47413">
    <property type="entry name" value="lambda repressor-like DNA-binding domains"/>
    <property type="match status" value="1"/>
</dbReference>
<keyword evidence="1" id="KW-0238">DNA-binding</keyword>
<gene>
    <name evidence="3" type="ORF">SAMN05428998_10882</name>
</gene>
<dbReference type="Pfam" id="PF07883">
    <property type="entry name" value="Cupin_2"/>
    <property type="match status" value="1"/>
</dbReference>
<dbReference type="CDD" id="cd02209">
    <property type="entry name" value="cupin_XRE_C"/>
    <property type="match status" value="1"/>
</dbReference>
<dbReference type="GO" id="GO:0003677">
    <property type="term" value="F:DNA binding"/>
    <property type="evidence" value="ECO:0007669"/>
    <property type="project" value="UniProtKB-KW"/>
</dbReference>
<accession>A0A1Y6BW58</accession>
<dbReference type="GO" id="GO:0003700">
    <property type="term" value="F:DNA-binding transcription factor activity"/>
    <property type="evidence" value="ECO:0007669"/>
    <property type="project" value="TreeGrafter"/>
</dbReference>
<dbReference type="InterPro" id="IPR011051">
    <property type="entry name" value="RmlC_Cupin_sf"/>
</dbReference>
<dbReference type="CDD" id="cd00093">
    <property type="entry name" value="HTH_XRE"/>
    <property type="match status" value="1"/>
</dbReference>
<dbReference type="Proteomes" id="UP000192917">
    <property type="component" value="Unassembled WGS sequence"/>
</dbReference>
<organism evidence="3 4">
    <name type="scientific">Tistlia consotensis USBA 355</name>
    <dbReference type="NCBI Taxonomy" id="560819"/>
    <lineage>
        <taxon>Bacteria</taxon>
        <taxon>Pseudomonadati</taxon>
        <taxon>Pseudomonadota</taxon>
        <taxon>Alphaproteobacteria</taxon>
        <taxon>Rhodospirillales</taxon>
        <taxon>Rhodovibrionaceae</taxon>
        <taxon>Tistlia</taxon>
    </lineage>
</organism>
<dbReference type="Gene3D" id="1.10.260.40">
    <property type="entry name" value="lambda repressor-like DNA-binding domains"/>
    <property type="match status" value="1"/>
</dbReference>
<dbReference type="PANTHER" id="PTHR46797:SF2">
    <property type="entry name" value="TRANSCRIPTIONAL REGULATOR"/>
    <property type="match status" value="1"/>
</dbReference>
<evidence type="ECO:0000256" key="1">
    <source>
        <dbReference type="ARBA" id="ARBA00023125"/>
    </source>
</evidence>
<sequence length="211" mass="22298">MAIGAPAAGRQAAGQAAGQAGAGADEAAGGSALGTDLRALRRARRVPLAELGLAIGRSVGFLSQVERGLSQPSIEDLRRIAAFFQVPLSLFFGRAASDPQEQGVIVRAGSRRQIGNREAGLVEELLSPDLSAPFEMVRSVFLPGAALAEPSLRDTQETGFLVSGRFEIEIAGTRYALGPGDSFHIDHKPFRWRNPGDEPAVVVWVIAPPTY</sequence>
<dbReference type="EMBL" id="FWZX01000008">
    <property type="protein sequence ID" value="SMF24341.1"/>
    <property type="molecule type" value="Genomic_DNA"/>
</dbReference>
<dbReference type="GO" id="GO:0005829">
    <property type="term" value="C:cytosol"/>
    <property type="evidence" value="ECO:0007669"/>
    <property type="project" value="TreeGrafter"/>
</dbReference>
<dbReference type="InterPro" id="IPR010982">
    <property type="entry name" value="Lambda_DNA-bd_dom_sf"/>
</dbReference>
<dbReference type="SUPFAM" id="SSF51182">
    <property type="entry name" value="RmlC-like cupins"/>
    <property type="match status" value="1"/>
</dbReference>
<evidence type="ECO:0000259" key="2">
    <source>
        <dbReference type="PROSITE" id="PS50943"/>
    </source>
</evidence>
<dbReference type="Pfam" id="PF13560">
    <property type="entry name" value="HTH_31"/>
    <property type="match status" value="1"/>
</dbReference>
<protein>
    <submittedName>
        <fullName evidence="3">Transcriptional regulator, XRE family with cupin sensor</fullName>
    </submittedName>
</protein>
<dbReference type="InterPro" id="IPR014710">
    <property type="entry name" value="RmlC-like_jellyroll"/>
</dbReference>
<dbReference type="AlphaFoldDB" id="A0A1Y6BW58"/>
<dbReference type="InterPro" id="IPR001387">
    <property type="entry name" value="Cro/C1-type_HTH"/>
</dbReference>
<dbReference type="Gene3D" id="2.60.120.10">
    <property type="entry name" value="Jelly Rolls"/>
    <property type="match status" value="1"/>
</dbReference>
<dbReference type="PROSITE" id="PS50943">
    <property type="entry name" value="HTH_CROC1"/>
    <property type="match status" value="1"/>
</dbReference>
<name>A0A1Y6BW58_9PROT</name>